<evidence type="ECO:0000259" key="1">
    <source>
        <dbReference type="PROSITE" id="PS51704"/>
    </source>
</evidence>
<evidence type="ECO:0000313" key="2">
    <source>
        <dbReference type="EMBL" id="NUU63385.1"/>
    </source>
</evidence>
<dbReference type="PANTHER" id="PTHR46211">
    <property type="entry name" value="GLYCEROPHOSPHORYL DIESTER PHOSPHODIESTERASE"/>
    <property type="match status" value="1"/>
</dbReference>
<sequence length="250" mass="28027">MMSSLKVLAHRGASAYAPENTMEAFKLAIEQRADGFEIDIHITKDGEIVVIHDDTIDRTSNGKGNVTDFTLAELKQYNYNARFEDKYPTAEIPTLRQVLELVKEHRLYLNIEVKDIMVQSQKYDGLNVAAAELVKAYDLVDQVIFSSFNHKSMFELKQACPEIKTALLHFSKFYRGEQYAKTVQADALHPLFICVDANVVDQAHQAGVQVNAWTVNQVSVMRQMIDAGVDAIITDYPDICANLVKPSGLA</sequence>
<dbReference type="Pfam" id="PF03009">
    <property type="entry name" value="GDPD"/>
    <property type="match status" value="1"/>
</dbReference>
<accession>A0A850ER21</accession>
<evidence type="ECO:0000313" key="3">
    <source>
        <dbReference type="Proteomes" id="UP000564806"/>
    </source>
</evidence>
<gene>
    <name evidence="2" type="ORF">HPT30_23795</name>
</gene>
<dbReference type="Gene3D" id="3.20.20.190">
    <property type="entry name" value="Phosphatidylinositol (PI) phosphodiesterase"/>
    <property type="match status" value="1"/>
</dbReference>
<dbReference type="InterPro" id="IPR030395">
    <property type="entry name" value="GP_PDE_dom"/>
</dbReference>
<name>A0A850ER21_9BACL</name>
<dbReference type="Proteomes" id="UP000564806">
    <property type="component" value="Unassembled WGS sequence"/>
</dbReference>
<organism evidence="2 3">
    <name type="scientific">Paenibacillus agri</name>
    <dbReference type="NCBI Taxonomy" id="2744309"/>
    <lineage>
        <taxon>Bacteria</taxon>
        <taxon>Bacillati</taxon>
        <taxon>Bacillota</taxon>
        <taxon>Bacilli</taxon>
        <taxon>Bacillales</taxon>
        <taxon>Paenibacillaceae</taxon>
        <taxon>Paenibacillus</taxon>
    </lineage>
</organism>
<dbReference type="GO" id="GO:0006629">
    <property type="term" value="P:lipid metabolic process"/>
    <property type="evidence" value="ECO:0007669"/>
    <property type="project" value="InterPro"/>
</dbReference>
<reference evidence="2" key="1">
    <citation type="submission" date="2020-06" db="EMBL/GenBank/DDBJ databases">
        <title>Paenibacillus sp. nov., isolated from soil.</title>
        <authorList>
            <person name="Seo Y.L."/>
        </authorList>
    </citation>
    <scope>NUCLEOTIDE SEQUENCE [LARGE SCALE GENOMIC DNA]</scope>
    <source>
        <strain evidence="2">JW14</strain>
    </source>
</reference>
<dbReference type="SUPFAM" id="SSF51695">
    <property type="entry name" value="PLC-like phosphodiesterases"/>
    <property type="match status" value="1"/>
</dbReference>
<dbReference type="CDD" id="cd08563">
    <property type="entry name" value="GDPD_TtGDE_like"/>
    <property type="match status" value="1"/>
</dbReference>
<proteinExistence type="predicted"/>
<dbReference type="RefSeq" id="WP_175373780.1">
    <property type="nucleotide sequence ID" value="NZ_JABWCS010000218.1"/>
</dbReference>
<protein>
    <submittedName>
        <fullName evidence="2">Glycerophosphodiester phosphodiesterase</fullName>
    </submittedName>
</protein>
<dbReference type="GO" id="GO:0008081">
    <property type="term" value="F:phosphoric diester hydrolase activity"/>
    <property type="evidence" value="ECO:0007669"/>
    <property type="project" value="InterPro"/>
</dbReference>
<dbReference type="PROSITE" id="PS51704">
    <property type="entry name" value="GP_PDE"/>
    <property type="match status" value="1"/>
</dbReference>
<dbReference type="PANTHER" id="PTHR46211:SF1">
    <property type="entry name" value="GLYCEROPHOSPHODIESTER PHOSPHODIESTERASE, CYTOPLASMIC"/>
    <property type="match status" value="1"/>
</dbReference>
<comment type="caution">
    <text evidence="2">The sequence shown here is derived from an EMBL/GenBank/DDBJ whole genome shotgun (WGS) entry which is preliminary data.</text>
</comment>
<feature type="domain" description="GP-PDE" evidence="1">
    <location>
        <begin position="5"/>
        <end position="244"/>
    </location>
</feature>
<dbReference type="EMBL" id="JABWCS010000218">
    <property type="protein sequence ID" value="NUU63385.1"/>
    <property type="molecule type" value="Genomic_DNA"/>
</dbReference>
<keyword evidence="3" id="KW-1185">Reference proteome</keyword>
<dbReference type="AlphaFoldDB" id="A0A850ER21"/>
<dbReference type="InterPro" id="IPR017946">
    <property type="entry name" value="PLC-like_Pdiesterase_TIM-brl"/>
</dbReference>